<proteinExistence type="predicted"/>
<evidence type="ECO:0000256" key="1">
    <source>
        <dbReference type="SAM" id="SignalP"/>
    </source>
</evidence>
<sequence length="781" mass="79914">MIMNTLTRRSVAATGAFALAAAATGIALTSSPAAAAQTDVPRQPLPTEFTLAVPSDDGTTLAWTGAPDRSELREYPSPAAAADAGLTPFSLIPDANGFAKIVAGGASFGYCLYLGQTTAGTVGAGISKDRCGVAASNWTVTDGRITSPYGYALGNETARVDGTAGLAATASATGADFGIETGFADAVPPTTFDVTSPTTNDPNDRAVLRGRTAPSSTVLVTDRRGASLVRGTVFTDATGAWEAHIDSPPRGVTELDVLVTVSTGQTVRERSWGTVSYGAGISAASDTTPVGVDGTTSISGTGDPGAAVRVVTGGRADPVEVGRDGTWTIDVTVDRAKRAATSSVVLEMAGVGGQRTVVPVAVRAASLDADVVFPADAAESAYVEGDAEPGSTIEVRATDGAAVGTATTDARGHFEVEVGAPDASGRKDLRVVERSDGEVVAQDDVTADYGAPVRILSPSTGGTLTPGSEVVGTGEPGAEVALELGGKTVHTIVDAGGEWSARFLDAGDRPFALTIPDALRFTERSKPAITGTGTPGAVVRFQPTAGDDTGHTDTTARPDGTWRIAGADLRLTVGQRYDAAVVQRPGSADARTERVRLESDLRPITVTSPEAGATITPDHGYVTFSGTASPGDQLAVRVPGGDRVASTVVRADGTWTIPDVLFPQGQHTARIVGLYGDVDVSFTVASDTGSQLRITTPTEGSTVDADPDFTNPGVRFSGTAAPGAYGGIVDLRDGTVRGFQVDAYGAWQQTLPLREGASHVRVTDAVNAPVELRFTTRWPGR</sequence>
<evidence type="ECO:0000259" key="2">
    <source>
        <dbReference type="Pfam" id="PF17936"/>
    </source>
</evidence>
<reference evidence="3" key="2">
    <citation type="submission" date="2020-09" db="EMBL/GenBank/DDBJ databases">
        <authorList>
            <person name="Sun Q."/>
            <person name="Ohkuma M."/>
        </authorList>
    </citation>
    <scope>NUCLEOTIDE SEQUENCE</scope>
    <source>
        <strain evidence="3">JCM 1480</strain>
    </source>
</reference>
<protein>
    <recommendedName>
        <fullName evidence="2">Bacterial Ig domain-containing protein</fullName>
    </recommendedName>
</protein>
<evidence type="ECO:0000313" key="4">
    <source>
        <dbReference type="Proteomes" id="UP000648535"/>
    </source>
</evidence>
<feature type="chain" id="PRO_5034970878" description="Bacterial Ig domain-containing protein" evidence="1">
    <location>
        <begin position="36"/>
        <end position="781"/>
    </location>
</feature>
<dbReference type="NCBIfam" id="NF033510">
    <property type="entry name" value="Ca_tandemer"/>
    <property type="match status" value="1"/>
</dbReference>
<name>A0A8H9L2G7_9MICO</name>
<dbReference type="AlphaFoldDB" id="A0A8H9L2G7"/>
<evidence type="ECO:0000313" key="3">
    <source>
        <dbReference type="EMBL" id="GGL05845.1"/>
    </source>
</evidence>
<reference evidence="3" key="1">
    <citation type="journal article" date="2014" name="Int. J. Syst. Evol. Microbiol.">
        <title>Complete genome sequence of Corynebacterium casei LMG S-19264T (=DSM 44701T), isolated from a smear-ripened cheese.</title>
        <authorList>
            <consortium name="US DOE Joint Genome Institute (JGI-PGF)"/>
            <person name="Walter F."/>
            <person name="Albersmeier A."/>
            <person name="Kalinowski J."/>
            <person name="Ruckert C."/>
        </authorList>
    </citation>
    <scope>NUCLEOTIDE SEQUENCE</scope>
    <source>
        <strain evidence="3">JCM 1480</strain>
    </source>
</reference>
<dbReference type="InterPro" id="IPR041498">
    <property type="entry name" value="Big_6"/>
</dbReference>
<dbReference type="GO" id="GO:0005975">
    <property type="term" value="P:carbohydrate metabolic process"/>
    <property type="evidence" value="ECO:0007669"/>
    <property type="project" value="UniProtKB-ARBA"/>
</dbReference>
<dbReference type="Gene3D" id="2.60.40.10">
    <property type="entry name" value="Immunoglobulins"/>
    <property type="match status" value="2"/>
</dbReference>
<keyword evidence="1" id="KW-0732">Signal</keyword>
<feature type="signal peptide" evidence="1">
    <location>
        <begin position="1"/>
        <end position="35"/>
    </location>
</feature>
<comment type="caution">
    <text evidence="3">The sequence shown here is derived from an EMBL/GenBank/DDBJ whole genome shotgun (WGS) entry which is preliminary data.</text>
</comment>
<dbReference type="EMBL" id="BMOI01000011">
    <property type="protein sequence ID" value="GGL05845.1"/>
    <property type="molecule type" value="Genomic_DNA"/>
</dbReference>
<feature type="domain" description="Bacterial Ig" evidence="2">
    <location>
        <begin position="380"/>
        <end position="432"/>
    </location>
</feature>
<dbReference type="InterPro" id="IPR006311">
    <property type="entry name" value="TAT_signal"/>
</dbReference>
<dbReference type="Proteomes" id="UP000648535">
    <property type="component" value="Unassembled WGS sequence"/>
</dbReference>
<accession>A0A8H9L2G7</accession>
<gene>
    <name evidence="3" type="ORF">GCM10009769_25100</name>
</gene>
<dbReference type="Pfam" id="PF17936">
    <property type="entry name" value="Big_6"/>
    <property type="match status" value="1"/>
</dbReference>
<dbReference type="PROSITE" id="PS51318">
    <property type="entry name" value="TAT"/>
    <property type="match status" value="1"/>
</dbReference>
<dbReference type="InterPro" id="IPR013783">
    <property type="entry name" value="Ig-like_fold"/>
</dbReference>
<organism evidence="3 4">
    <name type="scientific">Curtobacterium luteum</name>
    <dbReference type="NCBI Taxonomy" id="33881"/>
    <lineage>
        <taxon>Bacteria</taxon>
        <taxon>Bacillati</taxon>
        <taxon>Actinomycetota</taxon>
        <taxon>Actinomycetes</taxon>
        <taxon>Micrococcales</taxon>
        <taxon>Microbacteriaceae</taxon>
        <taxon>Curtobacterium</taxon>
    </lineage>
</organism>